<dbReference type="SUPFAM" id="SSF53822">
    <property type="entry name" value="Periplasmic binding protein-like I"/>
    <property type="match status" value="1"/>
</dbReference>
<dbReference type="InterPro" id="IPR050555">
    <property type="entry name" value="Bact_Solute-Bind_Prot2"/>
</dbReference>
<evidence type="ECO:0000256" key="2">
    <source>
        <dbReference type="ARBA" id="ARBA00007639"/>
    </source>
</evidence>
<evidence type="ECO:0000313" key="4">
    <source>
        <dbReference type="EMBL" id="PWJ30363.1"/>
    </source>
</evidence>
<dbReference type="SMART" id="SM00354">
    <property type="entry name" value="HTH_LACI"/>
    <property type="match status" value="1"/>
</dbReference>
<dbReference type="RefSeq" id="WP_109730851.1">
    <property type="nucleotide sequence ID" value="NZ_BAAACK010000019.1"/>
</dbReference>
<name>A0A2Y9BCV4_9FIRM</name>
<comment type="subcellular location">
    <subcellularLocation>
        <location evidence="1">Cell envelope</location>
    </subcellularLocation>
</comment>
<protein>
    <submittedName>
        <fullName evidence="4">LacI family transcriptional regulator</fullName>
    </submittedName>
</protein>
<gene>
    <name evidence="4" type="ORF">A8806_104233</name>
</gene>
<dbReference type="InterPro" id="IPR000843">
    <property type="entry name" value="HTH_LacI"/>
</dbReference>
<dbReference type="Pfam" id="PF00356">
    <property type="entry name" value="LacI"/>
    <property type="match status" value="1"/>
</dbReference>
<dbReference type="CDD" id="cd01392">
    <property type="entry name" value="HTH_LacI"/>
    <property type="match status" value="1"/>
</dbReference>
<sequence>MAVTIQDIAEAAGVSRGTVDRALNNRGRINPEVAKHIQDIAKELGYIPKRKRNEKDKQHIKIGVVTQLSKASFMIQVKKGIEDARRELADRDVELILEECMTVDENEQLKAMEKLAAQGVSGIAVMPVECNAVRERINHLVEDLNIPVVTFNSDIVGTKRSCFVGLDNKKSGRTAAGLMGVMTGGKGKVLVITGYFGNSVNSMRVDGFVEEIKTSFPEMELVGVQSSFDETAEVERIITNTLEVFPDLSGIVVVSGGQAGIRNAFEKLPERKRPFVIIYDLTPKNVKALHDNVADFLIDQNGYTQGYRSLFVLADILQKGQEPAEEFLYTDIIIKTKYNVS</sequence>
<dbReference type="Gene3D" id="1.10.260.40">
    <property type="entry name" value="lambda repressor-like DNA-binding domains"/>
    <property type="match status" value="1"/>
</dbReference>
<proteinExistence type="inferred from homology"/>
<dbReference type="GO" id="GO:0006355">
    <property type="term" value="P:regulation of DNA-templated transcription"/>
    <property type="evidence" value="ECO:0007669"/>
    <property type="project" value="InterPro"/>
</dbReference>
<dbReference type="PROSITE" id="PS50932">
    <property type="entry name" value="HTH_LACI_2"/>
    <property type="match status" value="1"/>
</dbReference>
<comment type="similarity">
    <text evidence="2">Belongs to the bacterial solute-binding protein 2 family.</text>
</comment>
<dbReference type="Proteomes" id="UP000245845">
    <property type="component" value="Unassembled WGS sequence"/>
</dbReference>
<accession>A0A2Y9BCV4</accession>
<dbReference type="InterPro" id="IPR010982">
    <property type="entry name" value="Lambda_DNA-bd_dom_sf"/>
</dbReference>
<evidence type="ECO:0000313" key="5">
    <source>
        <dbReference type="Proteomes" id="UP000245845"/>
    </source>
</evidence>
<dbReference type="AlphaFoldDB" id="A0A2Y9BCV4"/>
<dbReference type="PANTHER" id="PTHR30036:SF7">
    <property type="entry name" value="ABC TRANSPORTER PERIPLASMIC-BINDING PROTEIN YPHF"/>
    <property type="match status" value="1"/>
</dbReference>
<dbReference type="OrthoDB" id="569491at2"/>
<dbReference type="CDD" id="cd06307">
    <property type="entry name" value="PBP1_sugar_binding"/>
    <property type="match status" value="1"/>
</dbReference>
<dbReference type="Gene3D" id="3.40.50.2300">
    <property type="match status" value="2"/>
</dbReference>
<reference evidence="4 5" key="1">
    <citation type="submission" date="2018-05" db="EMBL/GenBank/DDBJ databases">
        <title>The Hungate 1000. A catalogue of reference genomes from the rumen microbiome.</title>
        <authorList>
            <person name="Kelly W."/>
        </authorList>
    </citation>
    <scope>NUCLEOTIDE SEQUENCE [LARGE SCALE GENOMIC DNA]</scope>
    <source>
        <strain evidence="4 5">NLAE-zl-C242</strain>
    </source>
</reference>
<organism evidence="4 5">
    <name type="scientific">Faecalicatena orotica</name>
    <dbReference type="NCBI Taxonomy" id="1544"/>
    <lineage>
        <taxon>Bacteria</taxon>
        <taxon>Bacillati</taxon>
        <taxon>Bacillota</taxon>
        <taxon>Clostridia</taxon>
        <taxon>Lachnospirales</taxon>
        <taxon>Lachnospiraceae</taxon>
        <taxon>Faecalicatena</taxon>
    </lineage>
</organism>
<dbReference type="PROSITE" id="PS00356">
    <property type="entry name" value="HTH_LACI_1"/>
    <property type="match status" value="1"/>
</dbReference>
<dbReference type="SUPFAM" id="SSF47413">
    <property type="entry name" value="lambda repressor-like DNA-binding domains"/>
    <property type="match status" value="1"/>
</dbReference>
<dbReference type="GO" id="GO:0003677">
    <property type="term" value="F:DNA binding"/>
    <property type="evidence" value="ECO:0007669"/>
    <property type="project" value="InterPro"/>
</dbReference>
<comment type="caution">
    <text evidence="4">The sequence shown here is derived from an EMBL/GenBank/DDBJ whole genome shotgun (WGS) entry which is preliminary data.</text>
</comment>
<dbReference type="InterPro" id="IPR028082">
    <property type="entry name" value="Peripla_BP_I"/>
</dbReference>
<evidence type="ECO:0000259" key="3">
    <source>
        <dbReference type="PROSITE" id="PS50932"/>
    </source>
</evidence>
<feature type="domain" description="HTH lacI-type" evidence="3">
    <location>
        <begin position="3"/>
        <end position="48"/>
    </location>
</feature>
<dbReference type="GO" id="GO:0030288">
    <property type="term" value="C:outer membrane-bounded periplasmic space"/>
    <property type="evidence" value="ECO:0007669"/>
    <property type="project" value="TreeGrafter"/>
</dbReference>
<dbReference type="Pfam" id="PF13407">
    <property type="entry name" value="Peripla_BP_4"/>
    <property type="match status" value="1"/>
</dbReference>
<dbReference type="GO" id="GO:0030246">
    <property type="term" value="F:carbohydrate binding"/>
    <property type="evidence" value="ECO:0007669"/>
    <property type="project" value="TreeGrafter"/>
</dbReference>
<evidence type="ECO:0000256" key="1">
    <source>
        <dbReference type="ARBA" id="ARBA00004196"/>
    </source>
</evidence>
<dbReference type="InterPro" id="IPR025997">
    <property type="entry name" value="SBP_2_dom"/>
</dbReference>
<dbReference type="PANTHER" id="PTHR30036">
    <property type="entry name" value="D-XYLOSE-BINDING PERIPLASMIC PROTEIN"/>
    <property type="match status" value="1"/>
</dbReference>
<keyword evidence="5" id="KW-1185">Reference proteome</keyword>
<dbReference type="EMBL" id="QGDL01000004">
    <property type="protein sequence ID" value="PWJ30363.1"/>
    <property type="molecule type" value="Genomic_DNA"/>
</dbReference>